<protein>
    <submittedName>
        <fullName evidence="1">Uncharacterized protein</fullName>
    </submittedName>
</protein>
<gene>
    <name evidence="1" type="ORF">CU102_12230</name>
</gene>
<dbReference type="AlphaFoldDB" id="A0A2P7BPW6"/>
<comment type="caution">
    <text evidence="1">The sequence shown here is derived from an EMBL/GenBank/DDBJ whole genome shotgun (WGS) entry which is preliminary data.</text>
</comment>
<dbReference type="EMBL" id="PGGO01000008">
    <property type="protein sequence ID" value="PSH68531.1"/>
    <property type="molecule type" value="Genomic_DNA"/>
</dbReference>
<name>A0A2P7BPW6_9HYPH</name>
<proteinExistence type="predicted"/>
<evidence type="ECO:0000313" key="1">
    <source>
        <dbReference type="EMBL" id="PSH68531.1"/>
    </source>
</evidence>
<sequence>MWNYVSAVIGSADEENILLNECIKSSITDLYCFVTEELIHANAEAMRGFNASANALGIRCWGLDGDRDYFSDGSGLPGLIANVDAVAAFNAASSTAQKFCGFQIDNEPPDTGSFKSFHNGIASSVLSATAGSGVWQSTAALDRENLMRDWVEMHRQCKARCANNGLLFASALPTWFDDYFGESITCTYDHNDGAGPVGQNIFLHLARYIDVICVMSYVTSTAKLVDRIRYEAEAAAAMPSIQIGNSIETVAGVGQGISYGDTRGKQTKAAVLADLNAAAAMYSGLPAYNWTNIHDWSGWKALRPASIDTSIPVPGPVETVRSIPVKERPRETVSLSAATIPETAAVGTVIGRFGGGRNYTLSDDRAGYFEIVVDELRVARRPLKAGNYMIKVTSNH</sequence>
<reference evidence="2" key="1">
    <citation type="submission" date="2017-11" db="EMBL/GenBank/DDBJ databases">
        <authorList>
            <person name="Kuznetsova I."/>
            <person name="Sazanova A."/>
            <person name="Chirak E."/>
            <person name="Safronova V."/>
            <person name="Willems A."/>
        </authorList>
    </citation>
    <scope>NUCLEOTIDE SEQUENCE [LARGE SCALE GENOMIC DNA]</scope>
    <source>
        <strain evidence="2">STM 196</strain>
    </source>
</reference>
<keyword evidence="2" id="KW-1185">Reference proteome</keyword>
<dbReference type="Proteomes" id="UP000241444">
    <property type="component" value="Unassembled WGS sequence"/>
</dbReference>
<dbReference type="OrthoDB" id="7054537at2"/>
<accession>A0A2P7BPW6</accession>
<dbReference type="RefSeq" id="WP_106711388.1">
    <property type="nucleotide sequence ID" value="NZ_PGGO01000008.1"/>
</dbReference>
<organism evidence="1 2">
    <name type="scientific">Phyllobacterium brassicacearum</name>
    <dbReference type="NCBI Taxonomy" id="314235"/>
    <lineage>
        <taxon>Bacteria</taxon>
        <taxon>Pseudomonadati</taxon>
        <taxon>Pseudomonadota</taxon>
        <taxon>Alphaproteobacteria</taxon>
        <taxon>Hyphomicrobiales</taxon>
        <taxon>Phyllobacteriaceae</taxon>
        <taxon>Phyllobacterium</taxon>
    </lineage>
</organism>
<evidence type="ECO:0000313" key="2">
    <source>
        <dbReference type="Proteomes" id="UP000241444"/>
    </source>
</evidence>